<evidence type="ECO:0000313" key="3">
    <source>
        <dbReference type="EMBL" id="RGP72018.1"/>
    </source>
</evidence>
<organism evidence="3 4">
    <name type="scientific">Fusarium longipes</name>
    <dbReference type="NCBI Taxonomy" id="694270"/>
    <lineage>
        <taxon>Eukaryota</taxon>
        <taxon>Fungi</taxon>
        <taxon>Dikarya</taxon>
        <taxon>Ascomycota</taxon>
        <taxon>Pezizomycotina</taxon>
        <taxon>Sordariomycetes</taxon>
        <taxon>Hypocreomycetidae</taxon>
        <taxon>Hypocreales</taxon>
        <taxon>Nectriaceae</taxon>
        <taxon>Fusarium</taxon>
    </lineage>
</organism>
<dbReference type="Pfam" id="PF00201">
    <property type="entry name" value="UDPGT"/>
    <property type="match status" value="1"/>
</dbReference>
<keyword evidence="1 3" id="KW-0808">Transferase</keyword>
<dbReference type="AlphaFoldDB" id="A0A395SHY2"/>
<dbReference type="STRING" id="694270.A0A395SHY2"/>
<name>A0A395SHY2_9HYPO</name>
<dbReference type="InterPro" id="IPR002213">
    <property type="entry name" value="UDP_glucos_trans"/>
</dbReference>
<keyword evidence="3" id="KW-0328">Glycosyltransferase</keyword>
<dbReference type="EMBL" id="PXOG01000152">
    <property type="protein sequence ID" value="RGP72018.1"/>
    <property type="molecule type" value="Genomic_DNA"/>
</dbReference>
<dbReference type="OrthoDB" id="407298at2759"/>
<feature type="signal peptide" evidence="2">
    <location>
        <begin position="1"/>
        <end position="26"/>
    </location>
</feature>
<comment type="caution">
    <text evidence="3">The sequence shown here is derived from an EMBL/GenBank/DDBJ whole genome shotgun (WGS) entry which is preliminary data.</text>
</comment>
<feature type="chain" id="PRO_5017464375" evidence="2">
    <location>
        <begin position="27"/>
        <end position="513"/>
    </location>
</feature>
<dbReference type="InterPro" id="IPR050426">
    <property type="entry name" value="Glycosyltransferase_28"/>
</dbReference>
<evidence type="ECO:0000313" key="4">
    <source>
        <dbReference type="Proteomes" id="UP000266234"/>
    </source>
</evidence>
<accession>A0A395SHY2</accession>
<dbReference type="CDD" id="cd03784">
    <property type="entry name" value="GT1_Gtf-like"/>
    <property type="match status" value="1"/>
</dbReference>
<dbReference type="PANTHER" id="PTHR48050:SF13">
    <property type="entry name" value="STEROL 3-BETA-GLUCOSYLTRANSFERASE UGT80A2"/>
    <property type="match status" value="1"/>
</dbReference>
<dbReference type="Gene3D" id="3.40.50.2000">
    <property type="entry name" value="Glycogen Phosphorylase B"/>
    <property type="match status" value="2"/>
</dbReference>
<dbReference type="PANTHER" id="PTHR48050">
    <property type="entry name" value="STEROL 3-BETA-GLUCOSYLTRANSFERASE"/>
    <property type="match status" value="1"/>
</dbReference>
<evidence type="ECO:0000256" key="1">
    <source>
        <dbReference type="ARBA" id="ARBA00022679"/>
    </source>
</evidence>
<gene>
    <name evidence="3" type="ORF">FLONG3_6917</name>
</gene>
<dbReference type="Proteomes" id="UP000266234">
    <property type="component" value="Unassembled WGS sequence"/>
</dbReference>
<proteinExistence type="predicted"/>
<protein>
    <submittedName>
        <fullName evidence="3">2-hydroxyacylsphingosine 1-beta-galactosyltransferase</fullName>
    </submittedName>
</protein>
<dbReference type="SUPFAM" id="SSF53756">
    <property type="entry name" value="UDP-Glycosyltransferase/glycogen phosphorylase"/>
    <property type="match status" value="1"/>
</dbReference>
<dbReference type="GO" id="GO:0008194">
    <property type="term" value="F:UDP-glycosyltransferase activity"/>
    <property type="evidence" value="ECO:0007669"/>
    <property type="project" value="InterPro"/>
</dbReference>
<reference evidence="3 4" key="1">
    <citation type="journal article" date="2018" name="PLoS Pathog.">
        <title>Evolution of structural diversity of trichothecenes, a family of toxins produced by plant pathogenic and entomopathogenic fungi.</title>
        <authorList>
            <person name="Proctor R.H."/>
            <person name="McCormick S.P."/>
            <person name="Kim H.S."/>
            <person name="Cardoza R.E."/>
            <person name="Stanley A.M."/>
            <person name="Lindo L."/>
            <person name="Kelly A."/>
            <person name="Brown D.W."/>
            <person name="Lee T."/>
            <person name="Vaughan M.M."/>
            <person name="Alexander N.J."/>
            <person name="Busman M."/>
            <person name="Gutierrez S."/>
        </authorList>
    </citation>
    <scope>NUCLEOTIDE SEQUENCE [LARGE SCALE GENOMIC DNA]</scope>
    <source>
        <strain evidence="3 4">NRRL 20695</strain>
    </source>
</reference>
<sequence>MFTRILVLGTVLVALLALILPQQKESYPPFVKGRNGTALFLVNQEHGVSNVLVATASALLEKYPDIEIHFASFPKLKGKLERVSKFAQRKTPAARDIVFHQLKSPAYAEVIVNAGRGLDDVPHPPGLAGIAHLCRDMQLWISPWSADEHLSIYEEVDTIIDEVDPAVVVVDTLFRPGLDATRDKNRQHAFITPNQAVDNFLGDQPYGSMFWKYPAMSSGFPFPVPWTKIPENIYLNFRFIYSVLRMPDVAAKRKVLRERGLKDPINFFGMYRDDVPWITVTAEGASIPVDFLPSNVTLTNPIVLSVAPAEEQDPVLVEWLKKTPTVLINLGSTVAASVMTQAIAQVLDKVDIQFLWKFNKFGNYSDDVFLPVKKHLDSGRLKLERWLTVDPTSLLESGLVVASIHHGGANCYNEAVYAGVPHVVLPLWADLYNYASLAETYGVGVWGCPGTSPNWTAEGLSQAFLKVLDGGEASVAMREKARKLGDRIQAAEKGRDVAARKVAELAYSGVSGQ</sequence>
<keyword evidence="2" id="KW-0732">Signal</keyword>
<evidence type="ECO:0000256" key="2">
    <source>
        <dbReference type="SAM" id="SignalP"/>
    </source>
</evidence>
<keyword evidence="4" id="KW-1185">Reference proteome</keyword>